<dbReference type="AlphaFoldDB" id="A0A4C1ZTZ7"/>
<gene>
    <name evidence="1" type="ORF">EVAR_95576_1</name>
</gene>
<protein>
    <submittedName>
        <fullName evidence="1">Uncharacterized protein</fullName>
    </submittedName>
</protein>
<comment type="caution">
    <text evidence="1">The sequence shown here is derived from an EMBL/GenBank/DDBJ whole genome shotgun (WGS) entry which is preliminary data.</text>
</comment>
<proteinExistence type="predicted"/>
<name>A0A4C1ZTZ7_EUMVA</name>
<dbReference type="EMBL" id="BGZK01002124">
    <property type="protein sequence ID" value="GBP90912.1"/>
    <property type="molecule type" value="Genomic_DNA"/>
</dbReference>
<accession>A0A4C1ZTZ7</accession>
<evidence type="ECO:0000313" key="1">
    <source>
        <dbReference type="EMBL" id="GBP90912.1"/>
    </source>
</evidence>
<organism evidence="1 2">
    <name type="scientific">Eumeta variegata</name>
    <name type="common">Bagworm moth</name>
    <name type="synonym">Eumeta japonica</name>
    <dbReference type="NCBI Taxonomy" id="151549"/>
    <lineage>
        <taxon>Eukaryota</taxon>
        <taxon>Metazoa</taxon>
        <taxon>Ecdysozoa</taxon>
        <taxon>Arthropoda</taxon>
        <taxon>Hexapoda</taxon>
        <taxon>Insecta</taxon>
        <taxon>Pterygota</taxon>
        <taxon>Neoptera</taxon>
        <taxon>Endopterygota</taxon>
        <taxon>Lepidoptera</taxon>
        <taxon>Glossata</taxon>
        <taxon>Ditrysia</taxon>
        <taxon>Tineoidea</taxon>
        <taxon>Psychidae</taxon>
        <taxon>Oiketicinae</taxon>
        <taxon>Eumeta</taxon>
    </lineage>
</organism>
<dbReference type="Proteomes" id="UP000299102">
    <property type="component" value="Unassembled WGS sequence"/>
</dbReference>
<evidence type="ECO:0000313" key="2">
    <source>
        <dbReference type="Proteomes" id="UP000299102"/>
    </source>
</evidence>
<reference evidence="1 2" key="1">
    <citation type="journal article" date="2019" name="Commun. Biol.">
        <title>The bagworm genome reveals a unique fibroin gene that provides high tensile strength.</title>
        <authorList>
            <person name="Kono N."/>
            <person name="Nakamura H."/>
            <person name="Ohtoshi R."/>
            <person name="Tomita M."/>
            <person name="Numata K."/>
            <person name="Arakawa K."/>
        </authorList>
    </citation>
    <scope>NUCLEOTIDE SEQUENCE [LARGE SCALE GENOMIC DNA]</scope>
</reference>
<keyword evidence="2" id="KW-1185">Reference proteome</keyword>
<sequence>MFVVGAGVVELLFVGLDKEHDSTTSRLKPSHICFDINHTTSQCRNEDDWSFLRSGRSGDPPLPETAVTVEDDVGVPTNNSSSSPAGSGVFQVWTLEMGPSPLDRRDHIPDKKTPGHEANVVYGHTFPFKIYATHMCRRMLHL</sequence>